<dbReference type="AlphaFoldDB" id="A0AAV4X894"/>
<evidence type="ECO:0000313" key="2">
    <source>
        <dbReference type="Proteomes" id="UP001054945"/>
    </source>
</evidence>
<keyword evidence="2" id="KW-1185">Reference proteome</keyword>
<protein>
    <submittedName>
        <fullName evidence="1">Uncharacterized protein</fullName>
    </submittedName>
</protein>
<gene>
    <name evidence="1" type="ORF">CEXT_677661</name>
</gene>
<comment type="caution">
    <text evidence="1">The sequence shown here is derived from an EMBL/GenBank/DDBJ whole genome shotgun (WGS) entry which is preliminary data.</text>
</comment>
<organism evidence="1 2">
    <name type="scientific">Caerostris extrusa</name>
    <name type="common">Bark spider</name>
    <name type="synonym">Caerostris bankana</name>
    <dbReference type="NCBI Taxonomy" id="172846"/>
    <lineage>
        <taxon>Eukaryota</taxon>
        <taxon>Metazoa</taxon>
        <taxon>Ecdysozoa</taxon>
        <taxon>Arthropoda</taxon>
        <taxon>Chelicerata</taxon>
        <taxon>Arachnida</taxon>
        <taxon>Araneae</taxon>
        <taxon>Araneomorphae</taxon>
        <taxon>Entelegynae</taxon>
        <taxon>Araneoidea</taxon>
        <taxon>Araneidae</taxon>
        <taxon>Caerostris</taxon>
    </lineage>
</organism>
<sequence length="98" mass="11679">MTPLKLSPQVLFLQALHLYSRLPLTQFRTPFQLKHNLCQLHTLEQESGIVADVSNHYFDWSSILRISDSCFYCQLVSRDNRRFVFKHDHYSHIIVFEI</sequence>
<accession>A0AAV4X894</accession>
<dbReference type="EMBL" id="BPLR01000019">
    <property type="protein sequence ID" value="GIY91491.1"/>
    <property type="molecule type" value="Genomic_DNA"/>
</dbReference>
<evidence type="ECO:0000313" key="1">
    <source>
        <dbReference type="EMBL" id="GIY91491.1"/>
    </source>
</evidence>
<dbReference type="Proteomes" id="UP001054945">
    <property type="component" value="Unassembled WGS sequence"/>
</dbReference>
<reference evidence="1 2" key="1">
    <citation type="submission" date="2021-06" db="EMBL/GenBank/DDBJ databases">
        <title>Caerostris extrusa draft genome.</title>
        <authorList>
            <person name="Kono N."/>
            <person name="Arakawa K."/>
        </authorList>
    </citation>
    <scope>NUCLEOTIDE SEQUENCE [LARGE SCALE GENOMIC DNA]</scope>
</reference>
<proteinExistence type="predicted"/>
<name>A0AAV4X894_CAEEX</name>